<keyword evidence="4" id="KW-1185">Reference proteome</keyword>
<dbReference type="Pfam" id="PF14398">
    <property type="entry name" value="ATPgrasp_YheCD"/>
    <property type="match status" value="1"/>
</dbReference>
<dbReference type="Gene3D" id="3.30.470.20">
    <property type="entry name" value="ATP-grasp fold, B domain"/>
    <property type="match status" value="1"/>
</dbReference>
<dbReference type="EMBL" id="JBHLTP010000001">
    <property type="protein sequence ID" value="MFC0522029.1"/>
    <property type="molecule type" value="Genomic_DNA"/>
</dbReference>
<sequence length="426" mass="49797">MAKIGRWNRYQLLVNHADIKPYVLPTVLFSKDVLQLKEQKWFRVRPCFGIGDCWVIFKESPNEYKVMVDEEQIFVENELDFYQKVKERMERYHVLIMEELVYNQSEYTEVIVTTHKEGLLNWDVCNINLVNDNPSINISYEEIKNIAQCTSEVMGEHIPLCYTTVIKFIVTEEDIWLDDVIPHYTNSKWNQYHILRTVPQLNTHLPNTQIVTSLPECDWIKASQNLIIKPCYGQNGIGITKLTINHNTNTYQSHHELEVLSHSRLQNCVSHITNNYLEDKEYVIQQYISLATVEGSIFDTRVLLMRNSTSNRWEVLCKVARVAVKSYIVTNVARKVALLQEILPQSSVYHSSYDIENQIDRLSISVANRFGEYYRDSSRLGIDIAIDQQAKVWILEVNVVPDLSMYKKLENTSMYDDVISKLKEIK</sequence>
<evidence type="ECO:0000256" key="1">
    <source>
        <dbReference type="PROSITE-ProRule" id="PRU00409"/>
    </source>
</evidence>
<dbReference type="Proteomes" id="UP001589836">
    <property type="component" value="Unassembled WGS sequence"/>
</dbReference>
<protein>
    <submittedName>
        <fullName evidence="3">YheC/YheD family protein</fullName>
    </submittedName>
</protein>
<evidence type="ECO:0000313" key="3">
    <source>
        <dbReference type="EMBL" id="MFC0522029.1"/>
    </source>
</evidence>
<name>A0ABV6LI92_9BACI</name>
<dbReference type="SUPFAM" id="SSF56059">
    <property type="entry name" value="Glutathione synthetase ATP-binding domain-like"/>
    <property type="match status" value="1"/>
</dbReference>
<dbReference type="PROSITE" id="PS50975">
    <property type="entry name" value="ATP_GRASP"/>
    <property type="match status" value="1"/>
</dbReference>
<dbReference type="RefSeq" id="WP_377344507.1">
    <property type="nucleotide sequence ID" value="NZ_JBHLTP010000001.1"/>
</dbReference>
<dbReference type="InterPro" id="IPR026838">
    <property type="entry name" value="YheC/D"/>
</dbReference>
<reference evidence="3 4" key="1">
    <citation type="submission" date="2024-09" db="EMBL/GenBank/DDBJ databases">
        <authorList>
            <person name="Sun Q."/>
            <person name="Mori K."/>
        </authorList>
    </citation>
    <scope>NUCLEOTIDE SEQUENCE [LARGE SCALE GENOMIC DNA]</scope>
    <source>
        <strain evidence="3 4">NCAIM B.02529</strain>
    </source>
</reference>
<accession>A0ABV6LI92</accession>
<comment type="caution">
    <text evidence="3">The sequence shown here is derived from an EMBL/GenBank/DDBJ whole genome shotgun (WGS) entry which is preliminary data.</text>
</comment>
<gene>
    <name evidence="3" type="ORF">ACFFGV_00300</name>
</gene>
<evidence type="ECO:0000259" key="2">
    <source>
        <dbReference type="PROSITE" id="PS50975"/>
    </source>
</evidence>
<keyword evidence="1" id="KW-0547">Nucleotide-binding</keyword>
<organism evidence="3 4">
    <name type="scientific">Pontibacillus salicampi</name>
    <dbReference type="NCBI Taxonomy" id="1449801"/>
    <lineage>
        <taxon>Bacteria</taxon>
        <taxon>Bacillati</taxon>
        <taxon>Bacillota</taxon>
        <taxon>Bacilli</taxon>
        <taxon>Bacillales</taxon>
        <taxon>Bacillaceae</taxon>
        <taxon>Pontibacillus</taxon>
    </lineage>
</organism>
<proteinExistence type="predicted"/>
<dbReference type="InterPro" id="IPR011761">
    <property type="entry name" value="ATP-grasp"/>
</dbReference>
<evidence type="ECO:0000313" key="4">
    <source>
        <dbReference type="Proteomes" id="UP001589836"/>
    </source>
</evidence>
<feature type="domain" description="ATP-grasp" evidence="2">
    <location>
        <begin position="195"/>
        <end position="423"/>
    </location>
</feature>
<keyword evidence="1" id="KW-0067">ATP-binding</keyword>